<evidence type="ECO:0000313" key="3">
    <source>
        <dbReference type="Proteomes" id="UP000176336"/>
    </source>
</evidence>
<proteinExistence type="predicted"/>
<dbReference type="EMBL" id="MFCR01000008">
    <property type="protein sequence ID" value="OGE18892.1"/>
    <property type="molecule type" value="Genomic_DNA"/>
</dbReference>
<dbReference type="AlphaFoldDB" id="A0A1F5IRA5"/>
<comment type="caution">
    <text evidence="2">The sequence shown here is derived from an EMBL/GenBank/DDBJ whole genome shotgun (WGS) entry which is preliminary data.</text>
</comment>
<feature type="compositionally biased region" description="Basic and acidic residues" evidence="1">
    <location>
        <begin position="53"/>
        <end position="72"/>
    </location>
</feature>
<evidence type="ECO:0000313" key="2">
    <source>
        <dbReference type="EMBL" id="OGE18892.1"/>
    </source>
</evidence>
<feature type="region of interest" description="Disordered" evidence="1">
    <location>
        <begin position="53"/>
        <end position="80"/>
    </location>
</feature>
<organism evidence="2 3">
    <name type="scientific">Candidatus Daviesbacteria bacterium RIFCSPHIGHO2_01_FULL_41_23</name>
    <dbReference type="NCBI Taxonomy" id="1797764"/>
    <lineage>
        <taxon>Bacteria</taxon>
        <taxon>Candidatus Daviesiibacteriota</taxon>
    </lineage>
</organism>
<dbReference type="Proteomes" id="UP000176336">
    <property type="component" value="Unassembled WGS sequence"/>
</dbReference>
<evidence type="ECO:0000256" key="1">
    <source>
        <dbReference type="SAM" id="MobiDB-lite"/>
    </source>
</evidence>
<protein>
    <submittedName>
        <fullName evidence="2">Uncharacterized protein</fullName>
    </submittedName>
</protein>
<gene>
    <name evidence="2" type="ORF">A2871_02785</name>
</gene>
<name>A0A1F5IRA5_9BACT</name>
<accession>A0A1F5IRA5</accession>
<sequence>MLTSKDIKLLIGSFKTREEADADSQALKEEMQELRLDVLEKLDAVYKEVKDMRQEQDMHVQKHRDIDERLDNLESPIHSN</sequence>
<reference evidence="2 3" key="1">
    <citation type="journal article" date="2016" name="Nat. Commun.">
        <title>Thousands of microbial genomes shed light on interconnected biogeochemical processes in an aquifer system.</title>
        <authorList>
            <person name="Anantharaman K."/>
            <person name="Brown C.T."/>
            <person name="Hug L.A."/>
            <person name="Sharon I."/>
            <person name="Castelle C.J."/>
            <person name="Probst A.J."/>
            <person name="Thomas B.C."/>
            <person name="Singh A."/>
            <person name="Wilkins M.J."/>
            <person name="Karaoz U."/>
            <person name="Brodie E.L."/>
            <person name="Williams K.H."/>
            <person name="Hubbard S.S."/>
            <person name="Banfield J.F."/>
        </authorList>
    </citation>
    <scope>NUCLEOTIDE SEQUENCE [LARGE SCALE GENOMIC DNA]</scope>
</reference>